<evidence type="ECO:0000259" key="1">
    <source>
        <dbReference type="Pfam" id="PF10090"/>
    </source>
</evidence>
<dbReference type="InterPro" id="IPR036890">
    <property type="entry name" value="HATPase_C_sf"/>
</dbReference>
<comment type="caution">
    <text evidence="2">The sequence shown here is derived from an EMBL/GenBank/DDBJ whole genome shotgun (WGS) entry which is preliminary data.</text>
</comment>
<dbReference type="Gene3D" id="1.10.287.130">
    <property type="match status" value="1"/>
</dbReference>
<keyword evidence="3" id="KW-1185">Reference proteome</keyword>
<organism evidence="2 3">
    <name type="scientific">Dongia sedimenti</name>
    <dbReference type="NCBI Taxonomy" id="3064282"/>
    <lineage>
        <taxon>Bacteria</taxon>
        <taxon>Pseudomonadati</taxon>
        <taxon>Pseudomonadota</taxon>
        <taxon>Alphaproteobacteria</taxon>
        <taxon>Rhodospirillales</taxon>
        <taxon>Dongiaceae</taxon>
        <taxon>Dongia</taxon>
    </lineage>
</organism>
<accession>A0ABU0YHL8</accession>
<dbReference type="Gene3D" id="3.30.565.10">
    <property type="entry name" value="Histidine kinase-like ATPase, C-terminal domain"/>
    <property type="match status" value="1"/>
</dbReference>
<dbReference type="Proteomes" id="UP001230156">
    <property type="component" value="Unassembled WGS sequence"/>
</dbReference>
<name>A0ABU0YHL8_9PROT</name>
<gene>
    <name evidence="2" type="ORF">Q8A70_06015</name>
</gene>
<dbReference type="Pfam" id="PF10090">
    <property type="entry name" value="HPTransfase"/>
    <property type="match status" value="1"/>
</dbReference>
<feature type="domain" description="Histidine phosphotransferase ChpT C-terminal" evidence="1">
    <location>
        <begin position="79"/>
        <end position="198"/>
    </location>
</feature>
<evidence type="ECO:0000313" key="3">
    <source>
        <dbReference type="Proteomes" id="UP001230156"/>
    </source>
</evidence>
<sequence length="211" mass="22540">MTFDLQILELVCSRLCHDLISPVGAVGNGLELMAEEGDDELLQDARRLVESSTHRASALLQMYRCAYGNAGNQPSFGAGEAVKFAREALDSNRVELRADLPAVADWPQGFGKLLLNAILTTVEWMPRGGVLTLAASEADGKAAFGLTAEGQQAGYSPDVARLLALDRTGIELTAHNIQPYLTGLIAAHHKYRLELSQPASGIAILQGRTAA</sequence>
<evidence type="ECO:0000313" key="2">
    <source>
        <dbReference type="EMBL" id="MDQ7247210.1"/>
    </source>
</evidence>
<dbReference type="InterPro" id="IPR018762">
    <property type="entry name" value="ChpT_C"/>
</dbReference>
<proteinExistence type="predicted"/>
<protein>
    <submittedName>
        <fullName evidence="2">Histidine phosphotransferase family protein</fullName>
    </submittedName>
</protein>
<reference evidence="3" key="1">
    <citation type="submission" date="2023-08" db="EMBL/GenBank/DDBJ databases">
        <title>Rhodospirillaceae gen. nov., a novel taxon isolated from the Yangtze River Yuezi River estuary sludge.</title>
        <authorList>
            <person name="Ruan L."/>
        </authorList>
    </citation>
    <scope>NUCLEOTIDE SEQUENCE [LARGE SCALE GENOMIC DNA]</scope>
    <source>
        <strain evidence="3">R-7</strain>
    </source>
</reference>
<dbReference type="EMBL" id="JAUYVI010000002">
    <property type="protein sequence ID" value="MDQ7247210.1"/>
    <property type="molecule type" value="Genomic_DNA"/>
</dbReference>
<dbReference type="RefSeq" id="WP_379954613.1">
    <property type="nucleotide sequence ID" value="NZ_JAUYVI010000002.1"/>
</dbReference>